<sequence>MPRRGLPGCVLSHFPIPSGQDKRRWSDFQNDYAVLLSKAQGLWQALPRTLSRHRDESPRSNSSCSRRRGVCAMRYVSPITPPVAFNSHLIGACRVSTLPCRP</sequence>
<protein>
    <submittedName>
        <fullName evidence="1">Uncharacterized protein</fullName>
    </submittedName>
</protein>
<organism evidence="1 2">
    <name type="scientific">Mesorhizobium delmotii</name>
    <dbReference type="NCBI Taxonomy" id="1631247"/>
    <lineage>
        <taxon>Bacteria</taxon>
        <taxon>Pseudomonadati</taxon>
        <taxon>Pseudomonadota</taxon>
        <taxon>Alphaproteobacteria</taxon>
        <taxon>Hyphomicrobiales</taxon>
        <taxon>Phyllobacteriaceae</taxon>
        <taxon>Mesorhizobium</taxon>
    </lineage>
</organism>
<evidence type="ECO:0000313" key="1">
    <source>
        <dbReference type="EMBL" id="SJM30786.1"/>
    </source>
</evidence>
<evidence type="ECO:0000313" key="2">
    <source>
        <dbReference type="Proteomes" id="UP000245698"/>
    </source>
</evidence>
<dbReference type="EMBL" id="FUIG01000024">
    <property type="protein sequence ID" value="SJM30786.1"/>
    <property type="molecule type" value="Genomic_DNA"/>
</dbReference>
<dbReference type="AlphaFoldDB" id="A0A2P9AI19"/>
<name>A0A2P9AI19_9HYPH</name>
<reference evidence="2" key="1">
    <citation type="submission" date="2016-12" db="EMBL/GenBank/DDBJ databases">
        <authorList>
            <person name="Brunel B."/>
        </authorList>
    </citation>
    <scope>NUCLEOTIDE SEQUENCE [LARGE SCALE GENOMIC DNA]</scope>
</reference>
<dbReference type="Proteomes" id="UP000245698">
    <property type="component" value="Unassembled WGS sequence"/>
</dbReference>
<proteinExistence type="predicted"/>
<keyword evidence="2" id="KW-1185">Reference proteome</keyword>
<accession>A0A2P9AI19</accession>
<gene>
    <name evidence="1" type="ORF">BQ8482_180014</name>
</gene>